<feature type="compositionally biased region" description="Basic and acidic residues" evidence="1">
    <location>
        <begin position="109"/>
        <end position="124"/>
    </location>
</feature>
<protein>
    <submittedName>
        <fullName evidence="2">Uncharacterized protein</fullName>
    </submittedName>
</protein>
<gene>
    <name evidence="2" type="ORF">GL4_1507</name>
</gene>
<dbReference type="KEGG" id="mcg:GL4_1507"/>
<dbReference type="Proteomes" id="UP000031643">
    <property type="component" value="Chromosome"/>
</dbReference>
<proteinExistence type="predicted"/>
<evidence type="ECO:0000256" key="1">
    <source>
        <dbReference type="SAM" id="MobiDB-lite"/>
    </source>
</evidence>
<feature type="region of interest" description="Disordered" evidence="1">
    <location>
        <begin position="105"/>
        <end position="132"/>
    </location>
</feature>
<dbReference type="EMBL" id="AP014648">
    <property type="protein sequence ID" value="BAQ16963.1"/>
    <property type="molecule type" value="Genomic_DNA"/>
</dbReference>
<keyword evidence="3" id="KW-1185">Reference proteome</keyword>
<dbReference type="RefSeq" id="WP_045366191.1">
    <property type="nucleotide sequence ID" value="NZ_AP014648.1"/>
</dbReference>
<organism evidence="2 3">
    <name type="scientific">Methyloceanibacter caenitepidi</name>
    <dbReference type="NCBI Taxonomy" id="1384459"/>
    <lineage>
        <taxon>Bacteria</taxon>
        <taxon>Pseudomonadati</taxon>
        <taxon>Pseudomonadota</taxon>
        <taxon>Alphaproteobacteria</taxon>
        <taxon>Hyphomicrobiales</taxon>
        <taxon>Hyphomicrobiaceae</taxon>
        <taxon>Methyloceanibacter</taxon>
    </lineage>
</organism>
<dbReference type="STRING" id="1384459.GL4_1507"/>
<name>A0A0A8K1Y1_9HYPH</name>
<reference evidence="2 3" key="1">
    <citation type="submission" date="2014-09" db="EMBL/GenBank/DDBJ databases">
        <title>Genome sequencing of Methyloceanibacter caenitepidi Gela4.</title>
        <authorList>
            <person name="Takeuchi M."/>
            <person name="Susumu S."/>
            <person name="Kamagata Y."/>
            <person name="Oshima K."/>
            <person name="Hattori M."/>
            <person name="Iwasaki W."/>
        </authorList>
    </citation>
    <scope>NUCLEOTIDE SEQUENCE [LARGE SCALE GENOMIC DNA]</scope>
    <source>
        <strain evidence="2 3">Gela4</strain>
    </source>
</reference>
<dbReference type="HOGENOM" id="CLU_1914603_0_0_5"/>
<accession>A0A0A8K1Y1</accession>
<sequence length="132" mass="14847">MDCVKPPYFAETPDDAQCLTGWEGFGAFTQLLTQSGGKNVEGGLCWDEKTGWRVYARIGESLVTFGPEWAADFNKRVLNAFEALPEEQRKKMSFIEEFHRSQLEAAEQAQDKNARNEDPAEEVLRVASKGLN</sequence>
<dbReference type="AlphaFoldDB" id="A0A0A8K1Y1"/>
<evidence type="ECO:0000313" key="3">
    <source>
        <dbReference type="Proteomes" id="UP000031643"/>
    </source>
</evidence>
<evidence type="ECO:0000313" key="2">
    <source>
        <dbReference type="EMBL" id="BAQ16963.1"/>
    </source>
</evidence>